<dbReference type="Proteomes" id="UP000070544">
    <property type="component" value="Unassembled WGS sequence"/>
</dbReference>
<organism evidence="10 11">
    <name type="scientific">Gonapodya prolifera (strain JEL478)</name>
    <name type="common">Monoblepharis prolifera</name>
    <dbReference type="NCBI Taxonomy" id="1344416"/>
    <lineage>
        <taxon>Eukaryota</taxon>
        <taxon>Fungi</taxon>
        <taxon>Fungi incertae sedis</taxon>
        <taxon>Chytridiomycota</taxon>
        <taxon>Chytridiomycota incertae sedis</taxon>
        <taxon>Monoblepharidomycetes</taxon>
        <taxon>Monoblepharidales</taxon>
        <taxon>Gonapodyaceae</taxon>
        <taxon>Gonapodya</taxon>
    </lineage>
</organism>
<dbReference type="EMBL" id="KQ965742">
    <property type="protein sequence ID" value="KXS18483.1"/>
    <property type="molecule type" value="Genomic_DNA"/>
</dbReference>
<dbReference type="Pfam" id="PF21269">
    <property type="entry name" value="TreT_GT1"/>
    <property type="match status" value="1"/>
</dbReference>
<dbReference type="PANTHER" id="PTHR47779:SF1">
    <property type="entry name" value="SYNTHASE (CCG-9), PUTATIVE (AFU_ORTHOLOGUE AFUA_3G12100)-RELATED"/>
    <property type="match status" value="1"/>
</dbReference>
<dbReference type="PANTHER" id="PTHR47779">
    <property type="entry name" value="SYNTHASE (CCG-9), PUTATIVE (AFU_ORTHOLOGUE AFUA_3G12100)-RELATED"/>
    <property type="match status" value="1"/>
</dbReference>
<feature type="domain" description="Trehalose synthase N-terminal" evidence="9">
    <location>
        <begin position="1"/>
        <end position="147"/>
    </location>
</feature>
<proteinExistence type="inferred from homology"/>
<keyword evidence="3" id="KW-0313">Glucose metabolism</keyword>
<protein>
    <submittedName>
        <fullName evidence="10">Glycosyltransferase family 4 protein</fullName>
    </submittedName>
</protein>
<dbReference type="GO" id="GO:0006006">
    <property type="term" value="P:glucose metabolic process"/>
    <property type="evidence" value="ECO:0007669"/>
    <property type="project" value="UniProtKB-KW"/>
</dbReference>
<dbReference type="InterPro" id="IPR001296">
    <property type="entry name" value="Glyco_trans_1"/>
</dbReference>
<evidence type="ECO:0000313" key="10">
    <source>
        <dbReference type="EMBL" id="KXS18483.1"/>
    </source>
</evidence>
<evidence type="ECO:0000256" key="3">
    <source>
        <dbReference type="ARBA" id="ARBA00022526"/>
    </source>
</evidence>
<evidence type="ECO:0000256" key="7">
    <source>
        <dbReference type="SAM" id="MobiDB-lite"/>
    </source>
</evidence>
<evidence type="ECO:0000313" key="11">
    <source>
        <dbReference type="Proteomes" id="UP000070544"/>
    </source>
</evidence>
<evidence type="ECO:0000259" key="8">
    <source>
        <dbReference type="Pfam" id="PF00534"/>
    </source>
</evidence>
<evidence type="ECO:0000256" key="5">
    <source>
        <dbReference type="ARBA" id="ARBA00022679"/>
    </source>
</evidence>
<dbReference type="STRING" id="1344416.A0A139APQ1"/>
<evidence type="ECO:0000256" key="4">
    <source>
        <dbReference type="ARBA" id="ARBA00022676"/>
    </source>
</evidence>
<dbReference type="AlphaFoldDB" id="A0A139APQ1"/>
<keyword evidence="6" id="KW-0119">Carbohydrate metabolism</keyword>
<evidence type="ECO:0000256" key="1">
    <source>
        <dbReference type="ARBA" id="ARBA00009481"/>
    </source>
</evidence>
<feature type="domain" description="Glycosyl transferase family 1" evidence="8">
    <location>
        <begin position="195"/>
        <end position="351"/>
    </location>
</feature>
<gene>
    <name evidence="10" type="ORF">M427DRAFT_211528</name>
</gene>
<keyword evidence="4" id="KW-0328">Glycosyltransferase</keyword>
<dbReference type="Pfam" id="PF00534">
    <property type="entry name" value="Glycos_transf_1"/>
    <property type="match status" value="1"/>
</dbReference>
<dbReference type="Gene3D" id="3.40.50.2000">
    <property type="entry name" value="Glycogen Phosphorylase B"/>
    <property type="match status" value="2"/>
</dbReference>
<name>A0A139APQ1_GONPJ</name>
<dbReference type="InterPro" id="IPR052078">
    <property type="entry name" value="Trehalose_Metab_GTase"/>
</dbReference>
<feature type="compositionally biased region" description="Acidic residues" evidence="7">
    <location>
        <begin position="544"/>
        <end position="554"/>
    </location>
</feature>
<reference evidence="10 11" key="1">
    <citation type="journal article" date="2015" name="Genome Biol. Evol.">
        <title>Phylogenomic analyses indicate that early fungi evolved digesting cell walls of algal ancestors of land plants.</title>
        <authorList>
            <person name="Chang Y."/>
            <person name="Wang S."/>
            <person name="Sekimoto S."/>
            <person name="Aerts A.L."/>
            <person name="Choi C."/>
            <person name="Clum A."/>
            <person name="LaButti K.M."/>
            <person name="Lindquist E.A."/>
            <person name="Yee Ngan C."/>
            <person name="Ohm R.A."/>
            <person name="Salamov A.A."/>
            <person name="Grigoriev I.V."/>
            <person name="Spatafora J.W."/>
            <person name="Berbee M.L."/>
        </authorList>
    </citation>
    <scope>NUCLEOTIDE SEQUENCE [LARGE SCALE GENOMIC DNA]</scope>
    <source>
        <strain evidence="10 11">JEL478</strain>
    </source>
</reference>
<dbReference type="SUPFAM" id="SSF53756">
    <property type="entry name" value="UDP-Glycosyltransferase/glycogen phosphorylase"/>
    <property type="match status" value="1"/>
</dbReference>
<feature type="region of interest" description="Disordered" evidence="7">
    <location>
        <begin position="535"/>
        <end position="554"/>
    </location>
</feature>
<sequence>MRHALMRLFRLLNVNVRWFVMKPKPEVFDITKRRMHNVLQGVAGKDVIFTDEDQTIYEDWCRDNAERYFADGPFVKTDVFVMDDPQVVAMLPIIKKVNPTAKIIFRCHIEVRNDIIKADPESQTAKVWNYLWNFIKDSDLFVFHPVKTFVPDQVPLNRLVYMPAVTDRLDGLNKDLRTEDLFYYHALFNRIAFDQSRKKVAFYERPYIIQIARFDPSKGIPDLVRAYKILRDRMAAEQTEQSKVPQLVLAGHGSVDDPDGTVVFEELRELLSRDEFSGIANDIIAARLFPSDQLLNALVQGAKLATQLSYREGFEIKVTECLIKGKPIICYGAGGIPHQVIQYRNGILVPVDGQGRAGQPALNPMQVPLGRVDIVADWMYRLLMDEELCELYATAAAGSTHSYETFFTVANAVNWLYAAHGVADGTLTRKLDALATNDNLSHRVSDDTASEEARAEIVQAAGPETSEEFFARRKKLSGRASWVQELWYEDYFPGSQWKDLDFGKIFEEADILRRAIHEHPNYMSEQSGMPTNVLQFENERTESEVDIADSDEED</sequence>
<evidence type="ECO:0000256" key="2">
    <source>
        <dbReference type="ARBA" id="ARBA00011738"/>
    </source>
</evidence>
<accession>A0A139APQ1</accession>
<dbReference type="OrthoDB" id="937291at2759"/>
<evidence type="ECO:0000256" key="6">
    <source>
        <dbReference type="ARBA" id="ARBA00023277"/>
    </source>
</evidence>
<comment type="subunit">
    <text evidence="2">Homodimer.</text>
</comment>
<keyword evidence="11" id="KW-1185">Reference proteome</keyword>
<dbReference type="InterPro" id="IPR049438">
    <property type="entry name" value="TreT_GT1"/>
</dbReference>
<keyword evidence="5 10" id="KW-0808">Transferase</keyword>
<comment type="similarity">
    <text evidence="1">Belongs to the glycosyltransferase group 1 family. Glycosyltransferase 4 subfamily.</text>
</comment>
<dbReference type="GO" id="GO:0016757">
    <property type="term" value="F:glycosyltransferase activity"/>
    <property type="evidence" value="ECO:0007669"/>
    <property type="project" value="UniProtKB-KW"/>
</dbReference>
<evidence type="ECO:0000259" key="9">
    <source>
        <dbReference type="Pfam" id="PF21269"/>
    </source>
</evidence>